<dbReference type="Proteomes" id="UP001549921">
    <property type="component" value="Unassembled WGS sequence"/>
</dbReference>
<name>A0ABD0TAU4_LOXSC</name>
<evidence type="ECO:0008006" key="5">
    <source>
        <dbReference type="Google" id="ProtNLM"/>
    </source>
</evidence>
<evidence type="ECO:0000313" key="3">
    <source>
        <dbReference type="EMBL" id="KAL0839452.1"/>
    </source>
</evidence>
<gene>
    <name evidence="3" type="ORF">ABMA28_016163</name>
</gene>
<feature type="coiled-coil region" evidence="1">
    <location>
        <begin position="2613"/>
        <end position="2640"/>
    </location>
</feature>
<feature type="compositionally biased region" description="Basic and acidic residues" evidence="2">
    <location>
        <begin position="944"/>
        <end position="954"/>
    </location>
</feature>
<feature type="region of interest" description="Disordered" evidence="2">
    <location>
        <begin position="399"/>
        <end position="449"/>
    </location>
</feature>
<accession>A0ABD0TAU4</accession>
<dbReference type="EMBL" id="JBEDNZ010000008">
    <property type="protein sequence ID" value="KAL0839452.1"/>
    <property type="molecule type" value="Genomic_DNA"/>
</dbReference>
<dbReference type="SUPFAM" id="SSF57997">
    <property type="entry name" value="Tropomyosin"/>
    <property type="match status" value="1"/>
</dbReference>
<feature type="coiled-coil region" evidence="1">
    <location>
        <begin position="1335"/>
        <end position="1470"/>
    </location>
</feature>
<feature type="region of interest" description="Disordered" evidence="2">
    <location>
        <begin position="807"/>
        <end position="826"/>
    </location>
</feature>
<dbReference type="PANTHER" id="PTHR23159:SF31">
    <property type="entry name" value="CENTROSOME-ASSOCIATED PROTEIN CEP250 ISOFORM X1"/>
    <property type="match status" value="1"/>
</dbReference>
<feature type="coiled-coil region" evidence="1">
    <location>
        <begin position="680"/>
        <end position="780"/>
    </location>
</feature>
<feature type="compositionally biased region" description="Polar residues" evidence="2">
    <location>
        <begin position="336"/>
        <end position="345"/>
    </location>
</feature>
<feature type="coiled-coil region" evidence="1">
    <location>
        <begin position="600"/>
        <end position="634"/>
    </location>
</feature>
<feature type="compositionally biased region" description="Low complexity" evidence="2">
    <location>
        <begin position="429"/>
        <end position="442"/>
    </location>
</feature>
<evidence type="ECO:0000313" key="4">
    <source>
        <dbReference type="Proteomes" id="UP001549921"/>
    </source>
</evidence>
<feature type="region of interest" description="Disordered" evidence="2">
    <location>
        <begin position="1"/>
        <end position="20"/>
    </location>
</feature>
<evidence type="ECO:0000256" key="2">
    <source>
        <dbReference type="SAM" id="MobiDB-lite"/>
    </source>
</evidence>
<feature type="coiled-coil region" evidence="1">
    <location>
        <begin position="2116"/>
        <end position="2150"/>
    </location>
</feature>
<feature type="compositionally biased region" description="Basic and acidic residues" evidence="2">
    <location>
        <begin position="346"/>
        <end position="357"/>
    </location>
</feature>
<feature type="coiled-coil region" evidence="1">
    <location>
        <begin position="2174"/>
        <end position="2405"/>
    </location>
</feature>
<feature type="coiled-coil region" evidence="1">
    <location>
        <begin position="2436"/>
        <end position="2583"/>
    </location>
</feature>
<feature type="region of interest" description="Disordered" evidence="2">
    <location>
        <begin position="2843"/>
        <end position="2875"/>
    </location>
</feature>
<evidence type="ECO:0000256" key="1">
    <source>
        <dbReference type="SAM" id="Coils"/>
    </source>
</evidence>
<feature type="coiled-coil region" evidence="1">
    <location>
        <begin position="541"/>
        <end position="575"/>
    </location>
</feature>
<feature type="coiled-coil region" evidence="1">
    <location>
        <begin position="960"/>
        <end position="1296"/>
    </location>
</feature>
<proteinExistence type="predicted"/>
<feature type="coiled-coil region" evidence="1">
    <location>
        <begin position="2684"/>
        <end position="2739"/>
    </location>
</feature>
<organism evidence="3 4">
    <name type="scientific">Loxostege sticticalis</name>
    <name type="common">Beet webworm moth</name>
    <dbReference type="NCBI Taxonomy" id="481309"/>
    <lineage>
        <taxon>Eukaryota</taxon>
        <taxon>Metazoa</taxon>
        <taxon>Ecdysozoa</taxon>
        <taxon>Arthropoda</taxon>
        <taxon>Hexapoda</taxon>
        <taxon>Insecta</taxon>
        <taxon>Pterygota</taxon>
        <taxon>Neoptera</taxon>
        <taxon>Endopterygota</taxon>
        <taxon>Lepidoptera</taxon>
        <taxon>Glossata</taxon>
        <taxon>Ditrysia</taxon>
        <taxon>Pyraloidea</taxon>
        <taxon>Crambidae</taxon>
        <taxon>Pyraustinae</taxon>
        <taxon>Loxostege</taxon>
    </lineage>
</organism>
<feature type="coiled-coil region" evidence="1">
    <location>
        <begin position="832"/>
        <end position="922"/>
    </location>
</feature>
<sequence length="2959" mass="341268">MADDKKVDKSLEGEPLDDVDTNIAVSSSEVCSVAGSVKTSKTQRMSSSSDRQVKFERAQKALENAALVSKRIKEHRKATAELLGRPFEEDDIGDAAEMASTVSERTGYSVATDTSTNISVQDALNIPGISESLANTLKQKELLMERIKQYKEISKRPIKTSAIKKEPTTDFKTDLKKIQKTDNSDVTQLLNTIKDKENALSVIQVKMKAMETTILDLQEKINEKDQIIEAKNMATTLMSDSLSKKEKDSLLLLEDTRQQMTKMQENFISMETEWKEEKQRLMKEIELKDEKISNLEEANTILENSRFEITVAHSKLLEELDLKNKQISELEQTIKNFSADQTTEGSPKEKDDFEEEKGSLEISQMVELSKKVELLEQINCQIRQTNIELENKLAAVNTEPKVAGASSSPSKKASPVPGRKGRNTASKMKSPWSNLSSESLSQEPEKKGNKNEITKLEMLVQSLNKDILEKEYIISQKDTLISELQSLKTVLETTIEDLKSAQIKSSADVVHVGVITEPEETEAKNVDAEKIKDAHEPILPAAEQILDVQELEEKLKAAQQQIIALNEEVDLANKNMIKVKSGHKLKLKQMQKTIDNFSKVSDSNAEIVKLNEEMHQLTQKVAELEEEKGNLQLHLVDYDSGRLTESDVYKKMIEMENLAETRLKAISMLEAQKFDLVQELHVLQQKNMEMEDKLADMSQLQSEQVCSEIKSVQLEEQIDELTASRKESELIIENLKLDKEHLNSTIKIIQDEKDELVHKLESYIQENMELTDKLEKLSTEKVSSAESIEIVESLTTQEKLELEEYNKGMADSKSNPNADRYKDDAGDNEKSIEILVEQAAELNKKIELFNLERQEVMDKMNKINAENEMLHDNIAQLNSQCGDLQSNIDLLTNEKQELLSLNAELNSQIEDLKRERVEIVKEAIEVPKPSAIEETLETAADTQQDDKSAGEKGVNRNKSVKQLTKEILKLKNTIKDREAEIADCQMKILSLEEQHQKQNELLQSNASYEAKLKLLAEENQSLKEKLELSVSENQSVGQLEELKHANELLQDELQKTRQEYSNTISARDMRLHELEKLLSEYENQIFNYGNTLQQKDKEMVEYINQITKLNDVSQKLKSTIEVLEEEKAKDQSAELVKSLNKQISVYQKKLTECEEKLKSLEEEKSQLLSIKSTLENKNISIETELKKSQDLLAENQTIMKELQAQQQKHSEEVANVMRQATERDQEIHEIKLQLRKESIENEKLRNLLAEKDKSSEEYSHVMQDTNDKVIKLSTEKEQLSEQCLALEGKNKELMEKLKKFAVNIKKKSSMYTELETQFHEVQQQLEAKVAHLEQLSIQVETLPALQEKLKHAEEEINRLQTQKVSMEQQKTEMKGDIEYFADKLSQATEEIANLNDTINVTRKELNEAHEDNVKLKSQIDLLNKKHVEHEIEQKNNMNLITKISSLEADNNQKQAQIVELLHKLENQEQTLTQLQFGHDAKVQERDLYIETLETEINKYKTRICRLEESISIMEDRRHSLERKADQLDVQLQEKQKAYSDYSSQEDELVSRLAVLMDHDRVVEKQLHEIERENRHLQDKIQHLTEENNHLRKSLAEVQDNYNTIIDKANRTDAAENTIVKLQTEVRDLDTQLKRVTQEHQAMILKKKQDIEDLESEFNTQIENAIKEKKALSEKYEKITDHITQLEMKLQEYRSENERLKINMEELNRINQDILDKSSLQQQQASPDYTDQYISEINRLNSLVNNRNHEIQELNNKLHSYQVNGAATVSNLEGKINDLTNKLQQSTSDVDQLINEIQILKQDNEQLQTTLVQKEEQFKELKDRKKVTFEMNIPKTEGLVISSTIEAVNTEGPAKLNISELESQIISDVPSNYSNTKPSDSKTTEALQKNTYVVGADVADSKNVSEEIIVPKKAYLCYKGEQDENNPSETDPFNSDEGWGFGETEETPSDVIPGLSHLNEQINQLEKENDSLKKELDLNNTKVMKVMKKLKELKNNNEMLSNELKLSKQLSQSSFLDSAIEDELRSNISELEKKIEELNTDLQKEKREKENIKKQNEVFNNANERLTDMKEKLDNEIELWKFKFKEVNDKMSTLQWGADNKDSPPHKVSASHVDVAPDSAKNEIDKLEKENDELQSMVDQLTTQNRELLSLETKLRSDIDSITQQMKQQQICKNCESLNDLVTQLKETNAALSSKSETINKKLEEFEARYSEAIQVSENLKLERDELMKLYENDKIEFAQKCTEFENELQILKRSENEAKINVESLKLELENSHQQLHRYEEQQKSSQNEDRLVLSEKCNALEEYCSQLKYQLDESSKNINNLETLNKEMVQKIQDYEKKNEEDSRLKSSLEETSTKTLQLETKNGELEERIKEYEQQITDLASKVQNLNTENDQLLSSVAELRSSMSSAVDQRGFEIAELWKQHLAQREADFLKTEQELRAEISTAEAKYEQLLDNVQCSSQEETNKLIIMEQVTSLQNKLQDKEGHLHTLQEKYCEVVNQLELLRSEIEDEKVMYENKLLAQQEEYEKLIKDKEDNNRQNTENYEQKYQNAQNDLATFKASNEELRQQVDELNRQSELTTTQLATSIVELQNQIRLKDSEIYQKTHDYTLSLAQRNEEFENVRKQLLEYEKKIEELSFEKESELAVLRLKMHENTEYYEKNLNDINIEKSKIAEALNAKIIECTNLNKQIADLNKLLEEHSARTREMQTALENQELEIVTLKDEITTLENMMRKASSRIEKHVTFASDTKPSEEGESGEGLVNKELLDAVPRAELDLALYMLHQRDVRCEELTMELTRLLEERDTLQLRLSDSLRTNEEMKSKIKSIELDISTDSQETVSELPSFSTEREQSQFVDIHRGQTSRSSSISDVDGDKPKLQAKLSELRTVKHSRDVRFRQESEQRQLDLRLLQRDVANLPPEAVDQLAQAHHTLSRDSQSTSTVLLNWLRGKSTPKVVHM</sequence>
<dbReference type="PANTHER" id="PTHR23159">
    <property type="entry name" value="CENTROSOMAL PROTEIN 2"/>
    <property type="match status" value="1"/>
</dbReference>
<feature type="region of interest" description="Disordered" evidence="2">
    <location>
        <begin position="931"/>
        <end position="956"/>
    </location>
</feature>
<keyword evidence="1" id="KW-0175">Coiled coil</keyword>
<feature type="compositionally biased region" description="Low complexity" evidence="2">
    <location>
        <begin position="400"/>
        <end position="418"/>
    </location>
</feature>
<feature type="compositionally biased region" description="Basic and acidic residues" evidence="2">
    <location>
        <begin position="1"/>
        <end position="12"/>
    </location>
</feature>
<feature type="coiled-coil region" evidence="1">
    <location>
        <begin position="1510"/>
        <end position="1823"/>
    </location>
</feature>
<feature type="coiled-coil region" evidence="1">
    <location>
        <begin position="1954"/>
        <end position="2082"/>
    </location>
</feature>
<reference evidence="3 4" key="1">
    <citation type="submission" date="2024-06" db="EMBL/GenBank/DDBJ databases">
        <title>A chromosome-level genome assembly of beet webworm, Loxostege sticticalis.</title>
        <authorList>
            <person name="Zhang Y."/>
        </authorList>
    </citation>
    <scope>NUCLEOTIDE SEQUENCE [LARGE SCALE GENOMIC DNA]</scope>
    <source>
        <strain evidence="3">AQ028</strain>
        <tissue evidence="3">Male pupae</tissue>
    </source>
</reference>
<protein>
    <recommendedName>
        <fullName evidence="5">Protein lava lamp-like</fullName>
    </recommendedName>
</protein>
<comment type="caution">
    <text evidence="3">The sequence shown here is derived from an EMBL/GenBank/DDBJ whole genome shotgun (WGS) entry which is preliminary data.</text>
</comment>
<feature type="compositionally biased region" description="Polar residues" evidence="2">
    <location>
        <begin position="2861"/>
        <end position="2870"/>
    </location>
</feature>
<feature type="compositionally biased region" description="Basic and acidic residues" evidence="2">
    <location>
        <begin position="2848"/>
        <end position="2860"/>
    </location>
</feature>
<feature type="region of interest" description="Disordered" evidence="2">
    <location>
        <begin position="336"/>
        <end position="357"/>
    </location>
</feature>